<reference evidence="3 4" key="1">
    <citation type="submission" date="2021-03" db="EMBL/GenBank/DDBJ databases">
        <title>Genomic Encyclopedia of Type Strains, Phase IV (KMG-IV): sequencing the most valuable type-strain genomes for metagenomic binning, comparative biology and taxonomic classification.</title>
        <authorList>
            <person name="Goeker M."/>
        </authorList>
    </citation>
    <scope>NUCLEOTIDE SEQUENCE [LARGE SCALE GENOMIC DNA]</scope>
    <source>
        <strain evidence="3 4">DSM 27138</strain>
    </source>
</reference>
<comment type="caution">
    <text evidence="3">The sequence shown here is derived from an EMBL/GenBank/DDBJ whole genome shotgun (WGS) entry which is preliminary data.</text>
</comment>
<evidence type="ECO:0000256" key="1">
    <source>
        <dbReference type="SAM" id="MobiDB-lite"/>
    </source>
</evidence>
<name>A0ABS4JSH7_9FIRM</name>
<organism evidence="3 4">
    <name type="scientific">Symbiobacterium terraclitae</name>
    <dbReference type="NCBI Taxonomy" id="557451"/>
    <lineage>
        <taxon>Bacteria</taxon>
        <taxon>Bacillati</taxon>
        <taxon>Bacillota</taxon>
        <taxon>Clostridia</taxon>
        <taxon>Eubacteriales</taxon>
        <taxon>Symbiobacteriaceae</taxon>
        <taxon>Symbiobacterium</taxon>
    </lineage>
</organism>
<dbReference type="Proteomes" id="UP001519289">
    <property type="component" value="Unassembled WGS sequence"/>
</dbReference>
<protein>
    <submittedName>
        <fullName evidence="3">Uncharacterized protein</fullName>
    </submittedName>
</protein>
<proteinExistence type="predicted"/>
<sequence length="179" mass="20583">MLRGDVDRFYRALRQEYPDPPPGPVQRLDHVREIATYYARLTQEERHLMLAWAKKEESGIGMIPLALSAIPFFGLIVSSRLQELFNQLPIWQIFLFWLLFATFVLLGFYIHQRQKAYTALHIALLEQAIKAEENRMRHQATSGFPGSEARPEPRPEEARDQEPPAQESTIALPPAPGPH</sequence>
<evidence type="ECO:0000256" key="2">
    <source>
        <dbReference type="SAM" id="Phobius"/>
    </source>
</evidence>
<feature type="region of interest" description="Disordered" evidence="1">
    <location>
        <begin position="136"/>
        <end position="179"/>
    </location>
</feature>
<feature type="compositionally biased region" description="Basic and acidic residues" evidence="1">
    <location>
        <begin position="149"/>
        <end position="162"/>
    </location>
</feature>
<feature type="transmembrane region" description="Helical" evidence="2">
    <location>
        <begin position="90"/>
        <end position="110"/>
    </location>
</feature>
<keyword evidence="2" id="KW-1133">Transmembrane helix</keyword>
<evidence type="ECO:0000313" key="4">
    <source>
        <dbReference type="Proteomes" id="UP001519289"/>
    </source>
</evidence>
<accession>A0ABS4JSH7</accession>
<keyword evidence="2" id="KW-0812">Transmembrane</keyword>
<evidence type="ECO:0000313" key="3">
    <source>
        <dbReference type="EMBL" id="MBP2018470.1"/>
    </source>
</evidence>
<keyword evidence="2" id="KW-0472">Membrane</keyword>
<feature type="transmembrane region" description="Helical" evidence="2">
    <location>
        <begin position="59"/>
        <end position="78"/>
    </location>
</feature>
<gene>
    <name evidence="3" type="ORF">J2Z79_001881</name>
</gene>
<keyword evidence="4" id="KW-1185">Reference proteome</keyword>
<dbReference type="EMBL" id="JAGGLG010000013">
    <property type="protein sequence ID" value="MBP2018470.1"/>
    <property type="molecule type" value="Genomic_DNA"/>
</dbReference>
<dbReference type="RefSeq" id="WP_209466592.1">
    <property type="nucleotide sequence ID" value="NZ_JAGGLG010000013.1"/>
</dbReference>